<evidence type="ECO:0000256" key="5">
    <source>
        <dbReference type="HAMAP-Rule" id="MF_01637"/>
    </source>
</evidence>
<feature type="binding site" evidence="5">
    <location>
        <position position="183"/>
    </location>
    <ligand>
        <name>[4Fe-4S] cluster</name>
        <dbReference type="ChEBI" id="CHEBI:49883"/>
    </ligand>
</feature>
<keyword evidence="1 5" id="KW-0004">4Fe-4S</keyword>
<dbReference type="PANTHER" id="PTHR11178:SF51">
    <property type="entry name" value="FE_S BIOGENESIS PROTEIN NFUA"/>
    <property type="match status" value="1"/>
</dbReference>
<keyword evidence="4 5" id="KW-0411">Iron-sulfur</keyword>
<protein>
    <recommendedName>
        <fullName evidence="5">Fe/S biogenesis protein NfuA</fullName>
    </recommendedName>
</protein>
<feature type="binding site" evidence="5">
    <location>
        <position position="180"/>
    </location>
    <ligand>
        <name>[4Fe-4S] cluster</name>
        <dbReference type="ChEBI" id="CHEBI:49883"/>
    </ligand>
</feature>
<dbReference type="InterPro" id="IPR035903">
    <property type="entry name" value="HesB-like_dom_sf"/>
</dbReference>
<feature type="domain" description="Core" evidence="8">
    <location>
        <begin position="32"/>
        <end position="128"/>
    </location>
</feature>
<gene>
    <name evidence="5" type="primary">nfuA</name>
    <name evidence="9" type="ORF">MARGE09_P3250</name>
</gene>
<evidence type="ECO:0000256" key="3">
    <source>
        <dbReference type="ARBA" id="ARBA00023004"/>
    </source>
</evidence>
<dbReference type="Pfam" id="PF01521">
    <property type="entry name" value="Fe-S_biosyn"/>
    <property type="match status" value="1"/>
</dbReference>
<dbReference type="EMBL" id="AP023086">
    <property type="protein sequence ID" value="BCD99049.1"/>
    <property type="molecule type" value="Genomic_DNA"/>
</dbReference>
<dbReference type="HAMAP" id="MF_01637">
    <property type="entry name" value="Fe_S_biogen_NfuA"/>
    <property type="match status" value="1"/>
</dbReference>
<evidence type="ECO:0000259" key="7">
    <source>
        <dbReference type="Pfam" id="PF01106"/>
    </source>
</evidence>
<proteinExistence type="inferred from homology"/>
<reference evidence="9 10" key="1">
    <citation type="journal article" date="2022" name="IScience">
        <title>An ultrasensitive nanofiber-based assay for enzymatic hydrolysis and deep-sea microbial degradation of cellulose.</title>
        <authorList>
            <person name="Tsudome M."/>
            <person name="Tachioka M."/>
            <person name="Miyazaki M."/>
            <person name="Uchimura K."/>
            <person name="Tsuda M."/>
            <person name="Takaki Y."/>
            <person name="Deguchi S."/>
        </authorList>
    </citation>
    <scope>NUCLEOTIDE SEQUENCE [LARGE SCALE GENOMIC DNA]</scope>
    <source>
        <strain evidence="9 10">GE09</strain>
    </source>
</reference>
<evidence type="ECO:0000256" key="2">
    <source>
        <dbReference type="ARBA" id="ARBA00022723"/>
    </source>
</evidence>
<evidence type="ECO:0000256" key="6">
    <source>
        <dbReference type="SAM" id="MobiDB-lite"/>
    </source>
</evidence>
<keyword evidence="3 5" id="KW-0408">Iron</keyword>
<evidence type="ECO:0000313" key="9">
    <source>
        <dbReference type="EMBL" id="BCD99049.1"/>
    </source>
</evidence>
<dbReference type="Pfam" id="PF01106">
    <property type="entry name" value="NifU"/>
    <property type="match status" value="1"/>
</dbReference>
<dbReference type="Gene3D" id="3.30.300.130">
    <property type="entry name" value="Fe-S cluster assembly (FSCA)"/>
    <property type="match status" value="1"/>
</dbReference>
<dbReference type="InterPro" id="IPR000361">
    <property type="entry name" value="ATAP_core_dom"/>
</dbReference>
<dbReference type="NCBIfam" id="TIGR03341">
    <property type="entry name" value="YhgI_GntY"/>
    <property type="match status" value="1"/>
</dbReference>
<dbReference type="GO" id="GO:0016226">
    <property type="term" value="P:iron-sulfur cluster assembly"/>
    <property type="evidence" value="ECO:0007669"/>
    <property type="project" value="UniProtKB-UniRule"/>
</dbReference>
<dbReference type="PANTHER" id="PTHR11178">
    <property type="entry name" value="IRON-SULFUR CLUSTER SCAFFOLD PROTEIN NFU-RELATED"/>
    <property type="match status" value="1"/>
</dbReference>
<keyword evidence="2 5" id="KW-0479">Metal-binding</keyword>
<name>A0AAN2BLG0_9GAMM</name>
<dbReference type="Gene3D" id="2.60.300.12">
    <property type="entry name" value="HesB-like domain"/>
    <property type="match status" value="1"/>
</dbReference>
<dbReference type="Proteomes" id="UP001320119">
    <property type="component" value="Chromosome"/>
</dbReference>
<evidence type="ECO:0000313" key="10">
    <source>
        <dbReference type="Proteomes" id="UP001320119"/>
    </source>
</evidence>
<dbReference type="GO" id="GO:0005506">
    <property type="term" value="F:iron ion binding"/>
    <property type="evidence" value="ECO:0007669"/>
    <property type="project" value="InterPro"/>
</dbReference>
<dbReference type="InterPro" id="IPR034904">
    <property type="entry name" value="FSCA_dom_sf"/>
</dbReference>
<evidence type="ECO:0000256" key="4">
    <source>
        <dbReference type="ARBA" id="ARBA00023014"/>
    </source>
</evidence>
<dbReference type="InterPro" id="IPR001075">
    <property type="entry name" value="NIF_FeS_clus_asmbl_NifU_C"/>
</dbReference>
<comment type="subunit">
    <text evidence="5">Homodimer.</text>
</comment>
<dbReference type="AlphaFoldDB" id="A0AAN2BLG0"/>
<feature type="region of interest" description="Disordered" evidence="6">
    <location>
        <begin position="1"/>
        <end position="28"/>
    </location>
</feature>
<accession>A0AAN2BLG0</accession>
<dbReference type="InterPro" id="IPR017726">
    <property type="entry name" value="Fe/S_biogenesis_protein_NfuA"/>
</dbReference>
<dbReference type="SUPFAM" id="SSF89360">
    <property type="entry name" value="HesB-like domain"/>
    <property type="match status" value="1"/>
</dbReference>
<feature type="compositionally biased region" description="Low complexity" evidence="6">
    <location>
        <begin position="7"/>
        <end position="27"/>
    </location>
</feature>
<organism evidence="9 10">
    <name type="scientific">Marinagarivorans cellulosilyticus</name>
    <dbReference type="NCBI Taxonomy" id="2721545"/>
    <lineage>
        <taxon>Bacteria</taxon>
        <taxon>Pseudomonadati</taxon>
        <taxon>Pseudomonadota</taxon>
        <taxon>Gammaproteobacteria</taxon>
        <taxon>Cellvibrionales</taxon>
        <taxon>Cellvibrionaceae</taxon>
        <taxon>Marinagarivorans</taxon>
    </lineage>
</organism>
<comment type="similarity">
    <text evidence="5">Belongs to the NfuA family.</text>
</comment>
<evidence type="ECO:0000256" key="1">
    <source>
        <dbReference type="ARBA" id="ARBA00022485"/>
    </source>
</evidence>
<dbReference type="GO" id="GO:0051539">
    <property type="term" value="F:4 iron, 4 sulfur cluster binding"/>
    <property type="evidence" value="ECO:0007669"/>
    <property type="project" value="UniProtKB-UniRule"/>
</dbReference>
<feature type="domain" description="NIF system FeS cluster assembly NifU C-terminal" evidence="7">
    <location>
        <begin position="143"/>
        <end position="208"/>
    </location>
</feature>
<dbReference type="KEGG" id="marq:MARGE09_P3250"/>
<comment type="cofactor">
    <cofactor evidence="5">
        <name>[4Fe-4S] cluster</name>
        <dbReference type="ChEBI" id="CHEBI:49883"/>
    </cofactor>
    <text evidence="5">Binds 1 [4Fe-4S] cluster per subunit. The cluster is presumably bound at the interface of two monomers.</text>
</comment>
<dbReference type="GO" id="GO:0051604">
    <property type="term" value="P:protein maturation"/>
    <property type="evidence" value="ECO:0007669"/>
    <property type="project" value="UniProtKB-UniRule"/>
</dbReference>
<dbReference type="SUPFAM" id="SSF117916">
    <property type="entry name" value="Fe-S cluster assembly (FSCA) domain-like"/>
    <property type="match status" value="1"/>
</dbReference>
<evidence type="ECO:0000259" key="8">
    <source>
        <dbReference type="Pfam" id="PF01521"/>
    </source>
</evidence>
<comment type="function">
    <text evidence="5">Involved in iron-sulfur cluster biogenesis. Binds a 4Fe-4S cluster, can transfer this cluster to apoproteins, and thereby intervenes in the maturation of Fe/S proteins. Could also act as a scaffold/chaperone for damaged Fe/S proteins.</text>
</comment>
<keyword evidence="10" id="KW-1185">Reference proteome</keyword>
<sequence>MSQDQSTDTVNDDATATVDTPVTAGAAGLPNVNITESAQEYLAGLLEKQNCEGIAIRMFVSSPGTPQAETCIAYSRPGEEKDGDVKMQLNGFDAWFEGRSVPYLDDAKVDYSPDRMGGQLTIRAPNSKMPKINDDSPIEDIINYVLVNEVNPGLASHGGNVSLVEVTSDNFAVLKFGGGCQGCSAVDMTLKGGVEKTLMEKVPGLQGVKDITDHTDSSQAYYS</sequence>